<evidence type="ECO:0000313" key="4">
    <source>
        <dbReference type="EMBL" id="CAH3025760.1"/>
    </source>
</evidence>
<dbReference type="EMBL" id="CALNXI010000370">
    <property type="protein sequence ID" value="CAH3025760.1"/>
    <property type="molecule type" value="Genomic_DNA"/>
</dbReference>
<dbReference type="Pfam" id="PF07707">
    <property type="entry name" value="BACK"/>
    <property type="match status" value="1"/>
</dbReference>
<dbReference type="Gene3D" id="2.60.120.820">
    <property type="entry name" value="PHR domain"/>
    <property type="match status" value="1"/>
</dbReference>
<dbReference type="Pfam" id="PF00651">
    <property type="entry name" value="BTB"/>
    <property type="match status" value="1"/>
</dbReference>
<dbReference type="InterPro" id="IPR038648">
    <property type="entry name" value="PHR_sf"/>
</dbReference>
<dbReference type="Pfam" id="PF08005">
    <property type="entry name" value="PHR"/>
    <property type="match status" value="1"/>
</dbReference>
<organism evidence="4 5">
    <name type="scientific">Porites evermanni</name>
    <dbReference type="NCBI Taxonomy" id="104178"/>
    <lineage>
        <taxon>Eukaryota</taxon>
        <taxon>Metazoa</taxon>
        <taxon>Cnidaria</taxon>
        <taxon>Anthozoa</taxon>
        <taxon>Hexacorallia</taxon>
        <taxon>Scleractinia</taxon>
        <taxon>Fungiina</taxon>
        <taxon>Poritidae</taxon>
        <taxon>Porites</taxon>
    </lineage>
</organism>
<evidence type="ECO:0000313" key="5">
    <source>
        <dbReference type="Proteomes" id="UP001159427"/>
    </source>
</evidence>
<dbReference type="Gene3D" id="1.25.40.420">
    <property type="match status" value="1"/>
</dbReference>
<dbReference type="InterPro" id="IPR000210">
    <property type="entry name" value="BTB/POZ_dom"/>
</dbReference>
<dbReference type="PROSITE" id="PS50097">
    <property type="entry name" value="BTB"/>
    <property type="match status" value="1"/>
</dbReference>
<feature type="domain" description="BTB" evidence="3">
    <location>
        <begin position="29"/>
        <end position="103"/>
    </location>
</feature>
<dbReference type="SUPFAM" id="SSF54695">
    <property type="entry name" value="POZ domain"/>
    <property type="match status" value="1"/>
</dbReference>
<comment type="subcellular location">
    <subcellularLocation>
        <location evidence="1">Cytoplasm</location>
    </subcellularLocation>
</comment>
<sequence length="431" mass="49267">MAIVDENWHTPRSTIKERISFMFNKDHLSDVKFVVFDGNGENESRQMIPAHKFILAISSPVFKAMFYGKLVETGRTIELPDCDYESLLELFRYMYSDEVNLSGSNVMKVLYLAKKYMVPSLANKCVKYVFGHLDASNVFNILPCAQKYDEKLLVDKCWKVIDEDAEAAMKSESFATIDRSLLEAVVERNTLDIAELELFNRVTEWATKKFEEQGIVADGQQKRRLLSIHFPKRRLLSIHFPVMTEEEFSFVLRSGILRLGEVIFKADINSVENRPVGFPKTKRSSRFKRCCRYNSSVTFDLIRSSCPSSLTFTVDCEIQLHGVYLFGEKDSSHSLTLYLERDQDGVLASTGGTFLSKLHRSCKCYGFEVWFEEPVSLQKGSKYHAHVVADHPLYNTNACGLVQCISGVTFTFFLSLTQSPIAEFIFNLNCE</sequence>
<evidence type="ECO:0000256" key="1">
    <source>
        <dbReference type="ARBA" id="ARBA00004496"/>
    </source>
</evidence>
<name>A0ABN8M8F0_9CNID</name>
<dbReference type="InterPro" id="IPR011333">
    <property type="entry name" value="SKP1/BTB/POZ_sf"/>
</dbReference>
<gene>
    <name evidence="4" type="ORF">PEVE_00027116</name>
</gene>
<evidence type="ECO:0000256" key="2">
    <source>
        <dbReference type="ARBA" id="ARBA00022490"/>
    </source>
</evidence>
<dbReference type="SMART" id="SM00225">
    <property type="entry name" value="BTB"/>
    <property type="match status" value="1"/>
</dbReference>
<protein>
    <recommendedName>
        <fullName evidence="3">BTB domain-containing protein</fullName>
    </recommendedName>
</protein>
<dbReference type="Gene3D" id="3.30.710.10">
    <property type="entry name" value="Potassium Channel Kv1.1, Chain A"/>
    <property type="match status" value="1"/>
</dbReference>
<accession>A0ABN8M8F0</accession>
<dbReference type="Proteomes" id="UP001159427">
    <property type="component" value="Unassembled WGS sequence"/>
</dbReference>
<evidence type="ECO:0000259" key="3">
    <source>
        <dbReference type="PROSITE" id="PS50097"/>
    </source>
</evidence>
<keyword evidence="2" id="KW-0963">Cytoplasm</keyword>
<dbReference type="PANTHER" id="PTHR45774">
    <property type="entry name" value="BTB/POZ DOMAIN-CONTAINING"/>
    <property type="match status" value="1"/>
</dbReference>
<keyword evidence="5" id="KW-1185">Reference proteome</keyword>
<dbReference type="InterPro" id="IPR012983">
    <property type="entry name" value="PHR"/>
</dbReference>
<dbReference type="InterPro" id="IPR011705">
    <property type="entry name" value="BACK"/>
</dbReference>
<dbReference type="PANTHER" id="PTHR45774:SF3">
    <property type="entry name" value="BTB (POZ) DOMAIN-CONTAINING 2B-RELATED"/>
    <property type="match status" value="1"/>
</dbReference>
<reference evidence="4 5" key="1">
    <citation type="submission" date="2022-05" db="EMBL/GenBank/DDBJ databases">
        <authorList>
            <consortium name="Genoscope - CEA"/>
            <person name="William W."/>
        </authorList>
    </citation>
    <scope>NUCLEOTIDE SEQUENCE [LARGE SCALE GENOMIC DNA]</scope>
</reference>
<proteinExistence type="predicted"/>
<comment type="caution">
    <text evidence="4">The sequence shown here is derived from an EMBL/GenBank/DDBJ whole genome shotgun (WGS) entry which is preliminary data.</text>
</comment>